<dbReference type="GO" id="GO:0004519">
    <property type="term" value="F:endonuclease activity"/>
    <property type="evidence" value="ECO:0007669"/>
    <property type="project" value="UniProtKB-KW"/>
</dbReference>
<gene>
    <name evidence="2" type="ORF">H7C19_28795</name>
</gene>
<evidence type="ECO:0000313" key="3">
    <source>
        <dbReference type="Proteomes" id="UP000547209"/>
    </source>
</evidence>
<dbReference type="Gene3D" id="3.60.10.10">
    <property type="entry name" value="Endonuclease/exonuclease/phosphatase"/>
    <property type="match status" value="1"/>
</dbReference>
<dbReference type="PANTHER" id="PTHR12121">
    <property type="entry name" value="CARBON CATABOLITE REPRESSOR PROTEIN 4"/>
    <property type="match status" value="1"/>
</dbReference>
<dbReference type="AlphaFoldDB" id="A0A7X0RVZ8"/>
<dbReference type="InterPro" id="IPR005135">
    <property type="entry name" value="Endo/exonuclease/phosphatase"/>
</dbReference>
<proteinExistence type="predicted"/>
<evidence type="ECO:0000313" key="2">
    <source>
        <dbReference type="EMBL" id="MBB6674687.1"/>
    </source>
</evidence>
<dbReference type="SUPFAM" id="SSF56219">
    <property type="entry name" value="DNase I-like"/>
    <property type="match status" value="1"/>
</dbReference>
<keyword evidence="2" id="KW-0269">Exonuclease</keyword>
<dbReference type="InterPro" id="IPR036691">
    <property type="entry name" value="Endo/exonu/phosph_ase_sf"/>
</dbReference>
<sequence length="263" mass="29245">MNLRVVSLNLRYDEPRDGENSWTHRIGRVAATLQSHRPLIVGTQEGLQAMLEALSGRMPGYAWIGEGRQGGRADEHCAIFYDAGRLELREQGQFWLSERPELAGSKSWDSSLPRICTWAKLRERDAGREFRFYNTHLDHMGEQARLESARLLVRRMAADSREDGLPAVLTGDFNSEPGDAPMRFLRGELELDGARSGLQDAFSATSGPVGATFHDFQGGTEGPTIDYIFVTPAFGVAEIAVDRQSFEGRYPSDHYPVAATLTL</sequence>
<protein>
    <submittedName>
        <fullName evidence="2">Endonuclease/exonuclease/phosphatase family protein</fullName>
    </submittedName>
</protein>
<dbReference type="GO" id="GO:0000175">
    <property type="term" value="F:3'-5'-RNA exonuclease activity"/>
    <property type="evidence" value="ECO:0007669"/>
    <property type="project" value="TreeGrafter"/>
</dbReference>
<feature type="domain" description="Endonuclease/exonuclease/phosphatase" evidence="1">
    <location>
        <begin position="7"/>
        <end position="254"/>
    </location>
</feature>
<keyword evidence="2" id="KW-0255">Endonuclease</keyword>
<name>A0A7X0RVZ8_9BACL</name>
<reference evidence="2 3" key="1">
    <citation type="submission" date="2020-08" db="EMBL/GenBank/DDBJ databases">
        <title>Cohnella phylogeny.</title>
        <authorList>
            <person name="Dunlap C."/>
        </authorList>
    </citation>
    <scope>NUCLEOTIDE SEQUENCE [LARGE SCALE GENOMIC DNA]</scope>
    <source>
        <strain evidence="2 3">DSM 28246</strain>
    </source>
</reference>
<evidence type="ECO:0000259" key="1">
    <source>
        <dbReference type="Pfam" id="PF03372"/>
    </source>
</evidence>
<dbReference type="PANTHER" id="PTHR12121:SF36">
    <property type="entry name" value="ENDONUCLEASE_EXONUCLEASE_PHOSPHATASE DOMAIN-CONTAINING PROTEIN"/>
    <property type="match status" value="1"/>
</dbReference>
<dbReference type="InterPro" id="IPR050410">
    <property type="entry name" value="CCR4/nocturin_mRNA_transcr"/>
</dbReference>
<organism evidence="2 3">
    <name type="scientific">Cohnella nanjingensis</name>
    <dbReference type="NCBI Taxonomy" id="1387779"/>
    <lineage>
        <taxon>Bacteria</taxon>
        <taxon>Bacillati</taxon>
        <taxon>Bacillota</taxon>
        <taxon>Bacilli</taxon>
        <taxon>Bacillales</taxon>
        <taxon>Paenibacillaceae</taxon>
        <taxon>Cohnella</taxon>
    </lineage>
</organism>
<dbReference type="CDD" id="cd09083">
    <property type="entry name" value="EEP-1"/>
    <property type="match status" value="1"/>
</dbReference>
<dbReference type="RefSeq" id="WP_185672547.1">
    <property type="nucleotide sequence ID" value="NZ_JACJVP010000051.1"/>
</dbReference>
<accession>A0A7X0RVZ8</accession>
<dbReference type="Pfam" id="PF03372">
    <property type="entry name" value="Exo_endo_phos"/>
    <property type="match status" value="1"/>
</dbReference>
<keyword evidence="2" id="KW-0378">Hydrolase</keyword>
<keyword evidence="3" id="KW-1185">Reference proteome</keyword>
<dbReference type="EMBL" id="JACJVP010000051">
    <property type="protein sequence ID" value="MBB6674687.1"/>
    <property type="molecule type" value="Genomic_DNA"/>
</dbReference>
<comment type="caution">
    <text evidence="2">The sequence shown here is derived from an EMBL/GenBank/DDBJ whole genome shotgun (WGS) entry which is preliminary data.</text>
</comment>
<dbReference type="Proteomes" id="UP000547209">
    <property type="component" value="Unassembled WGS sequence"/>
</dbReference>
<keyword evidence="2" id="KW-0540">Nuclease</keyword>